<feature type="transmembrane region" description="Helical" evidence="9">
    <location>
        <begin position="226"/>
        <end position="247"/>
    </location>
</feature>
<protein>
    <submittedName>
        <fullName evidence="11">MFS transporter</fullName>
    </submittedName>
</protein>
<keyword evidence="6 9" id="KW-0472">Membrane</keyword>
<comment type="caution">
    <text evidence="11">The sequence shown here is derived from an EMBL/GenBank/DDBJ whole genome shotgun (WGS) entry which is preliminary data.</text>
</comment>
<dbReference type="Gene3D" id="1.20.1720.10">
    <property type="entry name" value="Multidrug resistance protein D"/>
    <property type="match status" value="1"/>
</dbReference>
<evidence type="ECO:0000313" key="11">
    <source>
        <dbReference type="EMBL" id="NGO09464.1"/>
    </source>
</evidence>
<evidence type="ECO:0000256" key="8">
    <source>
        <dbReference type="SAM" id="MobiDB-lite"/>
    </source>
</evidence>
<feature type="transmembrane region" description="Helical" evidence="9">
    <location>
        <begin position="268"/>
        <end position="289"/>
    </location>
</feature>
<dbReference type="PROSITE" id="PS00216">
    <property type="entry name" value="SUGAR_TRANSPORT_1"/>
    <property type="match status" value="1"/>
</dbReference>
<dbReference type="Pfam" id="PF07690">
    <property type="entry name" value="MFS_1"/>
    <property type="match status" value="1"/>
</dbReference>
<dbReference type="InterPro" id="IPR011701">
    <property type="entry name" value="MFS"/>
</dbReference>
<keyword evidence="2" id="KW-0813">Transport</keyword>
<dbReference type="PROSITE" id="PS50850">
    <property type="entry name" value="MFS"/>
    <property type="match status" value="1"/>
</dbReference>
<keyword evidence="5 9" id="KW-1133">Transmembrane helix</keyword>
<dbReference type="SUPFAM" id="SSF103473">
    <property type="entry name" value="MFS general substrate transporter"/>
    <property type="match status" value="1"/>
</dbReference>
<dbReference type="InterPro" id="IPR020846">
    <property type="entry name" value="MFS_dom"/>
</dbReference>
<evidence type="ECO:0000259" key="10">
    <source>
        <dbReference type="PROSITE" id="PS50850"/>
    </source>
</evidence>
<feature type="transmembrane region" description="Helical" evidence="9">
    <location>
        <begin position="334"/>
        <end position="354"/>
    </location>
</feature>
<comment type="subcellular location">
    <subcellularLocation>
        <location evidence="1">Cell membrane</location>
        <topology evidence="1">Multi-pass membrane protein</topology>
    </subcellularLocation>
</comment>
<dbReference type="InterPro" id="IPR005829">
    <property type="entry name" value="Sugar_transporter_CS"/>
</dbReference>
<evidence type="ECO:0000256" key="1">
    <source>
        <dbReference type="ARBA" id="ARBA00004651"/>
    </source>
</evidence>
<dbReference type="GO" id="GO:0005886">
    <property type="term" value="C:plasma membrane"/>
    <property type="evidence" value="ECO:0007669"/>
    <property type="project" value="UniProtKB-SubCell"/>
</dbReference>
<feature type="region of interest" description="Disordered" evidence="8">
    <location>
        <begin position="462"/>
        <end position="514"/>
    </location>
</feature>
<name>A0A6G4V6K0_9ACTN</name>
<gene>
    <name evidence="11" type="ORF">G5C60_18130</name>
</gene>
<reference evidence="11 12" key="1">
    <citation type="submission" date="2020-02" db="EMBL/GenBank/DDBJ databases">
        <title>Whole-genome analyses of novel actinobacteria.</title>
        <authorList>
            <person name="Sahin N."/>
            <person name="Gencbay T."/>
        </authorList>
    </citation>
    <scope>NUCLEOTIDE SEQUENCE [LARGE SCALE GENOMIC DNA]</scope>
    <source>
        <strain evidence="11 12">HC44</strain>
    </source>
</reference>
<keyword evidence="12" id="KW-1185">Reference proteome</keyword>
<dbReference type="PANTHER" id="PTHR42718">
    <property type="entry name" value="MAJOR FACILITATOR SUPERFAMILY MULTIDRUG TRANSPORTER MFSC"/>
    <property type="match status" value="1"/>
</dbReference>
<dbReference type="Proteomes" id="UP000472335">
    <property type="component" value="Unassembled WGS sequence"/>
</dbReference>
<evidence type="ECO:0000313" key="12">
    <source>
        <dbReference type="Proteomes" id="UP000472335"/>
    </source>
</evidence>
<feature type="transmembrane region" description="Helical" evidence="9">
    <location>
        <begin position="104"/>
        <end position="126"/>
    </location>
</feature>
<feature type="transmembrane region" description="Helical" evidence="9">
    <location>
        <begin position="435"/>
        <end position="458"/>
    </location>
</feature>
<feature type="transmembrane region" description="Helical" evidence="9">
    <location>
        <begin position="48"/>
        <end position="67"/>
    </location>
</feature>
<dbReference type="GO" id="GO:0022857">
    <property type="term" value="F:transmembrane transporter activity"/>
    <property type="evidence" value="ECO:0007669"/>
    <property type="project" value="InterPro"/>
</dbReference>
<sequence>MSVTAPDPRRWRALALLCVAGFMVILDSQIVLLALPSIADGLGFSPGGAQWVMSAYLLSFGGLLLLGGRIADLLGRRRVFMAGTLLFGVSSLLCGFAWTGGVLVAARAVQGVSAAVMAPTALSILLNTFDEGPERNKALALWSGSGGFGATAALLIGGPLTDVLGWELVFFLNVPVAALLIGLSPVLLRESRAAARGRSYDPVGVLTVTAALLACVYAVVEAPRAGWLSAQTVGLLAAAAALALVFVRVEARSKAPLVPPRLLRARSVSGGNLVVFLLGSCAFGMSYTLSQYGQGVLGYSPLRFGLYNVVMPATAVIGSYAGQALVTRLGPRPVAVGGLTLVGAGSLLLAGVPVDGGFARDLLPGLLIFGPGLGACAVAGSIAALTGVGERESGVASGINTAAFQIGGAFGVAVVSSVAVSYTQGGDRLVALTEGYQAAFIACVVLAAVGLACALVLLRGPGRPSKRRPGARSDDGLQPSSKIPNPNPSAETVPPSTATPETSRGRTASGPSSA</sequence>
<feature type="transmembrane region" description="Helical" evidence="9">
    <location>
        <begin position="138"/>
        <end position="156"/>
    </location>
</feature>
<feature type="transmembrane region" description="Helical" evidence="9">
    <location>
        <begin position="168"/>
        <end position="188"/>
    </location>
</feature>
<evidence type="ECO:0000256" key="9">
    <source>
        <dbReference type="SAM" id="Phobius"/>
    </source>
</evidence>
<dbReference type="EMBL" id="JAAKZY010000051">
    <property type="protein sequence ID" value="NGO09464.1"/>
    <property type="molecule type" value="Genomic_DNA"/>
</dbReference>
<keyword evidence="7" id="KW-0046">Antibiotic resistance</keyword>
<dbReference type="InterPro" id="IPR036259">
    <property type="entry name" value="MFS_trans_sf"/>
</dbReference>
<evidence type="ECO:0000256" key="5">
    <source>
        <dbReference type="ARBA" id="ARBA00022989"/>
    </source>
</evidence>
<feature type="transmembrane region" description="Helical" evidence="9">
    <location>
        <begin position="366"/>
        <end position="389"/>
    </location>
</feature>
<feature type="transmembrane region" description="Helical" evidence="9">
    <location>
        <begin position="79"/>
        <end position="98"/>
    </location>
</feature>
<dbReference type="Gene3D" id="1.20.1250.20">
    <property type="entry name" value="MFS general substrate transporter like domains"/>
    <property type="match status" value="1"/>
</dbReference>
<keyword evidence="3" id="KW-1003">Cell membrane</keyword>
<feature type="transmembrane region" description="Helical" evidence="9">
    <location>
        <begin position="401"/>
        <end position="423"/>
    </location>
</feature>
<dbReference type="PANTHER" id="PTHR42718:SF46">
    <property type="entry name" value="BLR6921 PROTEIN"/>
    <property type="match status" value="1"/>
</dbReference>
<evidence type="ECO:0000256" key="6">
    <source>
        <dbReference type="ARBA" id="ARBA00023136"/>
    </source>
</evidence>
<accession>A0A6G4V6K0</accession>
<evidence type="ECO:0000256" key="3">
    <source>
        <dbReference type="ARBA" id="ARBA00022475"/>
    </source>
</evidence>
<feature type="compositionally biased region" description="Polar residues" evidence="8">
    <location>
        <begin position="478"/>
        <end position="514"/>
    </location>
</feature>
<proteinExistence type="predicted"/>
<feature type="transmembrane region" description="Helical" evidence="9">
    <location>
        <begin position="12"/>
        <end position="36"/>
    </location>
</feature>
<dbReference type="CDD" id="cd17321">
    <property type="entry name" value="MFS_MMR_MDR_like"/>
    <property type="match status" value="1"/>
</dbReference>
<organism evidence="11 12">
    <name type="scientific">Streptomyces scabichelini</name>
    <dbReference type="NCBI Taxonomy" id="2711217"/>
    <lineage>
        <taxon>Bacteria</taxon>
        <taxon>Bacillati</taxon>
        <taxon>Actinomycetota</taxon>
        <taxon>Actinomycetes</taxon>
        <taxon>Kitasatosporales</taxon>
        <taxon>Streptomycetaceae</taxon>
        <taxon>Streptomyces</taxon>
    </lineage>
</organism>
<keyword evidence="4 9" id="KW-0812">Transmembrane</keyword>
<evidence type="ECO:0000256" key="4">
    <source>
        <dbReference type="ARBA" id="ARBA00022692"/>
    </source>
</evidence>
<feature type="transmembrane region" description="Helical" evidence="9">
    <location>
        <begin position="200"/>
        <end position="220"/>
    </location>
</feature>
<dbReference type="GO" id="GO:0046677">
    <property type="term" value="P:response to antibiotic"/>
    <property type="evidence" value="ECO:0007669"/>
    <property type="project" value="UniProtKB-KW"/>
</dbReference>
<dbReference type="AlphaFoldDB" id="A0A6G4V6K0"/>
<evidence type="ECO:0000256" key="2">
    <source>
        <dbReference type="ARBA" id="ARBA00022448"/>
    </source>
</evidence>
<feature type="domain" description="Major facilitator superfamily (MFS) profile" evidence="10">
    <location>
        <begin position="13"/>
        <end position="462"/>
    </location>
</feature>
<evidence type="ECO:0000256" key="7">
    <source>
        <dbReference type="ARBA" id="ARBA00023251"/>
    </source>
</evidence>
<feature type="transmembrane region" description="Helical" evidence="9">
    <location>
        <begin position="304"/>
        <end position="322"/>
    </location>
</feature>